<dbReference type="EMBL" id="MPUH01001425">
    <property type="protein sequence ID" value="OMJ67856.1"/>
    <property type="molecule type" value="Genomic_DNA"/>
</dbReference>
<proteinExistence type="predicted"/>
<comment type="caution">
    <text evidence="1">The sequence shown here is derived from an EMBL/GenBank/DDBJ whole genome shotgun (WGS) entry which is preliminary data.</text>
</comment>
<accession>A0A1R2ATM2</accession>
<reference evidence="1 2" key="1">
    <citation type="submission" date="2016-11" db="EMBL/GenBank/DDBJ databases">
        <title>The macronuclear genome of Stentor coeruleus: a giant cell with tiny introns.</title>
        <authorList>
            <person name="Slabodnick M."/>
            <person name="Ruby J.G."/>
            <person name="Reiff S.B."/>
            <person name="Swart E.C."/>
            <person name="Gosai S."/>
            <person name="Prabakaran S."/>
            <person name="Witkowska E."/>
            <person name="Larue G.E."/>
            <person name="Fisher S."/>
            <person name="Freeman R.M."/>
            <person name="Gunawardena J."/>
            <person name="Chu W."/>
            <person name="Stover N.A."/>
            <person name="Gregory B.D."/>
            <person name="Nowacki M."/>
            <person name="Derisi J."/>
            <person name="Roy S.W."/>
            <person name="Marshall W.F."/>
            <person name="Sood P."/>
        </authorList>
    </citation>
    <scope>NUCLEOTIDE SEQUENCE [LARGE SCALE GENOMIC DNA]</scope>
    <source>
        <strain evidence="1">WM001</strain>
    </source>
</reference>
<gene>
    <name evidence="1" type="ORF">SteCoe_34879</name>
</gene>
<protein>
    <recommendedName>
        <fullName evidence="3">EF-hand domain-containing protein</fullName>
    </recommendedName>
</protein>
<organism evidence="1 2">
    <name type="scientific">Stentor coeruleus</name>
    <dbReference type="NCBI Taxonomy" id="5963"/>
    <lineage>
        <taxon>Eukaryota</taxon>
        <taxon>Sar</taxon>
        <taxon>Alveolata</taxon>
        <taxon>Ciliophora</taxon>
        <taxon>Postciliodesmatophora</taxon>
        <taxon>Heterotrichea</taxon>
        <taxon>Heterotrichida</taxon>
        <taxon>Stentoridae</taxon>
        <taxon>Stentor</taxon>
    </lineage>
</organism>
<dbReference type="Proteomes" id="UP000187209">
    <property type="component" value="Unassembled WGS sequence"/>
</dbReference>
<dbReference type="InterPro" id="IPR011992">
    <property type="entry name" value="EF-hand-dom_pair"/>
</dbReference>
<dbReference type="AlphaFoldDB" id="A0A1R2ATM2"/>
<name>A0A1R2ATM2_9CILI</name>
<evidence type="ECO:0008006" key="3">
    <source>
        <dbReference type="Google" id="ProtNLM"/>
    </source>
</evidence>
<dbReference type="Gene3D" id="1.10.238.10">
    <property type="entry name" value="EF-hand"/>
    <property type="match status" value="1"/>
</dbReference>
<keyword evidence="2" id="KW-1185">Reference proteome</keyword>
<sequence length="231" mass="26257">MGCSNSREDITAEEAAVRNSESILEYTGVQCTFLDMIHRKYSFEGKIHQDQWKDICSQLNLAPSKSYTKQQVLNFFDNFKIGPSEYSLKKLLVLGIQLSSGSSYEKAKLLFEVQDEKGIGNLTKNQVEDLVNMMIDIPIEINPKILNKCEVNDVNERDLRNYIVKLRKGKEKASENIVNGIMDEGQTVSCEEFIRKLTFGNRPLMLTAHGVRSYIKTCLPHEASKPVKVET</sequence>
<evidence type="ECO:0000313" key="1">
    <source>
        <dbReference type="EMBL" id="OMJ67856.1"/>
    </source>
</evidence>
<dbReference type="SUPFAM" id="SSF47473">
    <property type="entry name" value="EF-hand"/>
    <property type="match status" value="1"/>
</dbReference>
<dbReference type="OrthoDB" id="6019201at2759"/>
<evidence type="ECO:0000313" key="2">
    <source>
        <dbReference type="Proteomes" id="UP000187209"/>
    </source>
</evidence>